<dbReference type="RefSeq" id="WP_191142866.1">
    <property type="nucleotide sequence ID" value="NZ_JACXAH010000046.1"/>
</dbReference>
<dbReference type="CDD" id="cd06127">
    <property type="entry name" value="DEDDh"/>
    <property type="match status" value="1"/>
</dbReference>
<dbReference type="SUPFAM" id="SSF53098">
    <property type="entry name" value="Ribonuclease H-like"/>
    <property type="match status" value="1"/>
</dbReference>
<evidence type="ECO:0000256" key="1">
    <source>
        <dbReference type="ARBA" id="ARBA00022722"/>
    </source>
</evidence>
<evidence type="ECO:0000313" key="5">
    <source>
        <dbReference type="EMBL" id="MBD1373919.1"/>
    </source>
</evidence>
<evidence type="ECO:0000256" key="2">
    <source>
        <dbReference type="ARBA" id="ARBA00022801"/>
    </source>
</evidence>
<accession>A0A926RVT0</accession>
<feature type="domain" description="Exonuclease" evidence="4">
    <location>
        <begin position="54"/>
        <end position="224"/>
    </location>
</feature>
<sequence length="241" mass="27627">MDRNHPVLSWMGKRGWLPFGGSNKMDGSLLAYRRRLLKDVKNRAPISTKLTDMPFVVLDIETTGFRYGQGDEIISIGAMAMQKKCALHEQELFHSYVKPLQVIPQVITDLTGITEKDVAEAPGLEQAMKSLLAIVHGKTIVAYGAQHDMGFLQLATSKYWGIKIQNRVIDAYRVAKWLHPEWSEHTLDRALHHYDIPIRGRHTADGDTRMTAYLWQKWLGEMEKRKLDTLEDLYLALSRVR</sequence>
<dbReference type="PANTHER" id="PTHR30231">
    <property type="entry name" value="DNA POLYMERASE III SUBUNIT EPSILON"/>
    <property type="match status" value="1"/>
</dbReference>
<dbReference type="InterPro" id="IPR013520">
    <property type="entry name" value="Ribonucl_H"/>
</dbReference>
<dbReference type="InterPro" id="IPR036397">
    <property type="entry name" value="RNaseH_sf"/>
</dbReference>
<dbReference type="GO" id="GO:0008408">
    <property type="term" value="F:3'-5' exonuclease activity"/>
    <property type="evidence" value="ECO:0007669"/>
    <property type="project" value="TreeGrafter"/>
</dbReference>
<dbReference type="GO" id="GO:0005829">
    <property type="term" value="C:cytosol"/>
    <property type="evidence" value="ECO:0007669"/>
    <property type="project" value="TreeGrafter"/>
</dbReference>
<organism evidence="5 6">
    <name type="scientific">Polycladospora coralii</name>
    <dbReference type="NCBI Taxonomy" id="2771432"/>
    <lineage>
        <taxon>Bacteria</taxon>
        <taxon>Bacillati</taxon>
        <taxon>Bacillota</taxon>
        <taxon>Bacilli</taxon>
        <taxon>Bacillales</taxon>
        <taxon>Thermoactinomycetaceae</taxon>
        <taxon>Polycladospora</taxon>
    </lineage>
</organism>
<dbReference type="Proteomes" id="UP000661691">
    <property type="component" value="Unassembled WGS sequence"/>
</dbReference>
<protein>
    <submittedName>
        <fullName evidence="5">3'-5' exonuclease</fullName>
    </submittedName>
</protein>
<dbReference type="AlphaFoldDB" id="A0A926RVT0"/>
<gene>
    <name evidence="5" type="ORF">IC620_16365</name>
</gene>
<dbReference type="SMART" id="SM00479">
    <property type="entry name" value="EXOIII"/>
    <property type="match status" value="1"/>
</dbReference>
<keyword evidence="6" id="KW-1185">Reference proteome</keyword>
<keyword evidence="2" id="KW-0378">Hydrolase</keyword>
<comment type="caution">
    <text evidence="5">The sequence shown here is derived from an EMBL/GenBank/DDBJ whole genome shotgun (WGS) entry which is preliminary data.</text>
</comment>
<name>A0A926RVT0_9BACL</name>
<evidence type="ECO:0000256" key="3">
    <source>
        <dbReference type="ARBA" id="ARBA00022839"/>
    </source>
</evidence>
<dbReference type="GO" id="GO:0003676">
    <property type="term" value="F:nucleic acid binding"/>
    <property type="evidence" value="ECO:0007669"/>
    <property type="project" value="InterPro"/>
</dbReference>
<dbReference type="EMBL" id="JACXAH010000046">
    <property type="protein sequence ID" value="MBD1373919.1"/>
    <property type="molecule type" value="Genomic_DNA"/>
</dbReference>
<dbReference type="GO" id="GO:0045004">
    <property type="term" value="P:DNA replication proofreading"/>
    <property type="evidence" value="ECO:0007669"/>
    <property type="project" value="TreeGrafter"/>
</dbReference>
<dbReference type="PANTHER" id="PTHR30231:SF41">
    <property type="entry name" value="DNA POLYMERASE III SUBUNIT EPSILON"/>
    <property type="match status" value="1"/>
</dbReference>
<reference evidence="5" key="1">
    <citation type="submission" date="2020-09" db="EMBL/GenBank/DDBJ databases">
        <title>A novel bacterium of genus Hazenella, isolated from South China Sea.</title>
        <authorList>
            <person name="Huang H."/>
            <person name="Mo K."/>
            <person name="Hu Y."/>
        </authorList>
    </citation>
    <scope>NUCLEOTIDE SEQUENCE</scope>
    <source>
        <strain evidence="5">IB182357</strain>
    </source>
</reference>
<keyword evidence="3 5" id="KW-0269">Exonuclease</keyword>
<proteinExistence type="predicted"/>
<dbReference type="Gene3D" id="3.30.420.10">
    <property type="entry name" value="Ribonuclease H-like superfamily/Ribonuclease H"/>
    <property type="match status" value="1"/>
</dbReference>
<evidence type="ECO:0000259" key="4">
    <source>
        <dbReference type="SMART" id="SM00479"/>
    </source>
</evidence>
<dbReference type="Pfam" id="PF00929">
    <property type="entry name" value="RNase_T"/>
    <property type="match status" value="1"/>
</dbReference>
<evidence type="ECO:0000313" key="6">
    <source>
        <dbReference type="Proteomes" id="UP000661691"/>
    </source>
</evidence>
<dbReference type="InterPro" id="IPR012337">
    <property type="entry name" value="RNaseH-like_sf"/>
</dbReference>
<keyword evidence="1" id="KW-0540">Nuclease</keyword>
<dbReference type="FunFam" id="3.30.420.10:FF:000045">
    <property type="entry name" value="3'-5' exonuclease DinG"/>
    <property type="match status" value="1"/>
</dbReference>